<evidence type="ECO:0000313" key="2">
    <source>
        <dbReference type="EMBL" id="KAH0809676.1"/>
    </source>
</evidence>
<feature type="compositionally biased region" description="Polar residues" evidence="1">
    <location>
        <begin position="1010"/>
        <end position="1026"/>
    </location>
</feature>
<feature type="region of interest" description="Disordered" evidence="1">
    <location>
        <begin position="984"/>
        <end position="1049"/>
    </location>
</feature>
<sequence>MTHLWDPQTKKKQHILMVARSPPKNFQTQHRPTSRGREPNINPNNRLFNNFECKPFRLIEIGLRIKERRGNQGEDRKAADFQEPRQRQLDWTEKFIPSTNHKRQLQIYPQSPCLLASSEDDPPRRSEPPEAVPLLSVEVGSVRSDLFPAMVVALESVSTDFLPGDIVTILDTRYNTFVRDAANDVYLFWNFCEELEFASQRVYARVKGLTRVDVNRRRQELHSCRGTIPDRTGSGGSYAEEKNQAHAADRQKVPRRRRIVFIAKLAPRQVVLPPPTLVEFLLAFLVMSVGNWIGRRNGDFIGFEINCLRMRAALGRSELVLAAELDRFRTSSPDWGVATAAAASSVISPGTDALVASRDCSPSYADWTPTKIIRLEGPTPKAEPVPTRGQLSNCDRDDPRCDHLSKQSRLARVKKSHLSKNFRIFQENISPFHTARFLHRQRKMHTLRAPNDTSRRVNIDCLVEEMATSCSPSTRPTTLQWPKTAFSLGVPAAGVTAPDGSLAQQRKYRPRECRPLSRTDPKTYPVACRQTVDPGAGFGSRPPVLRFARIPSSTRTSNRKIFGPSCIVNQDRQRKHDGPDRRGLKKRPRDGTLASTIAGTSESLVGTYVVSLRCGHRKFSVQCEPFIINSAGIFEVRIHIRPAESTPDRGPYAPRSVAGPSEKRARNALNYRRRDLSKTIEKRRTKNTPPFIVVVPVEWDTNFGPMVGLATGHGERASRTSLFDGENNGAFVFCGAGPGSRGRWEPPAGRAQNADEAKGTAFDLDGQLTAFYVCQIFATRKTETPAEFLKLICSTRRGRQSDIKFITPSCHVFTFVEEKHDGSSNKDDSLVDTDRHLQHRMQIGDLQVDNPYHKKQQHRRRAANRTATTPPPRYRNRRNRTVPAALIKTTVPSPALSGVASEATPPPSGNNNDAVPLSFLIKCMHRRPYCWQPFCLGTLDLDGICAALKRVFWPPSRSRRSPRSGGTLLIFLSKRTRRRRLPATANTVPGGARGGLRRRWAPSGKIQKSPGESQKGSFNHSTTVTPRRTGWRDGEASKIQQADPQARISGEEEQTFWGPLKYEKQCGAPFTSANPMSREMSRRMRSPAVSRGDLRGTWRKRDPNASTETKEKFVETRQLDVKTKSNFLSKLALNDGIKEHIFSHKLHGFDVEKRRFINSESPRCDCTIALDVILPTFDNPNSDLTDNGQTSREPSSRVSLLARPKSKAGFTSPTNKLFGLIGVKIAKSTTTATPRGLPNLVPLSPRAQRLFMLSRVEIAPTQGKLQLNASAFVYALQSFEGSSSVRYLDARYDRQRFYPVWEEGSKEWKDLLYGRVGLTQMTVSWPPRPSRLDRHSLDGFDVFDGTRVETIEHRRLIGIGRRAFNLFSSPVSSADITPGPDSDSRELPTCRPRTRNSSGPVCEPIKAEAPSSSVKDLGAPTWKLASQKDNTLPVQTSPTQFEKGHHVLSKSIFSLAVGEKHDDDDDEEEDGRSGGVGGGSRLRPHDSSLICAFRSFNYESGRGSGAGHPFSRWKRELINNLFAYISGLQVHKAGKYIMTDGSEWRRPPHQPVSFDDIFGG</sequence>
<organism evidence="2 3">
    <name type="scientific">Tenebrio molitor</name>
    <name type="common">Yellow mealworm beetle</name>
    <dbReference type="NCBI Taxonomy" id="7067"/>
    <lineage>
        <taxon>Eukaryota</taxon>
        <taxon>Metazoa</taxon>
        <taxon>Ecdysozoa</taxon>
        <taxon>Arthropoda</taxon>
        <taxon>Hexapoda</taxon>
        <taxon>Insecta</taxon>
        <taxon>Pterygota</taxon>
        <taxon>Neoptera</taxon>
        <taxon>Endopterygota</taxon>
        <taxon>Coleoptera</taxon>
        <taxon>Polyphaga</taxon>
        <taxon>Cucujiformia</taxon>
        <taxon>Tenebrionidae</taxon>
        <taxon>Tenebrio</taxon>
    </lineage>
</organism>
<keyword evidence="3" id="KW-1185">Reference proteome</keyword>
<feature type="compositionally biased region" description="Basic and acidic residues" evidence="1">
    <location>
        <begin position="571"/>
        <end position="582"/>
    </location>
</feature>
<name>A0A8J6LE64_TENMO</name>
<feature type="compositionally biased region" description="Basic residues" evidence="1">
    <location>
        <begin position="853"/>
        <end position="863"/>
    </location>
</feature>
<dbReference type="Proteomes" id="UP000719412">
    <property type="component" value="Unassembled WGS sequence"/>
</dbReference>
<feature type="region of interest" description="Disordered" evidence="1">
    <location>
        <begin position="853"/>
        <end position="878"/>
    </location>
</feature>
<accession>A0A8J6LE64</accession>
<evidence type="ECO:0000256" key="1">
    <source>
        <dbReference type="SAM" id="MobiDB-lite"/>
    </source>
</evidence>
<protein>
    <submittedName>
        <fullName evidence="2">Uncharacterized protein</fullName>
    </submittedName>
</protein>
<feature type="region of interest" description="Disordered" evidence="1">
    <location>
        <begin position="555"/>
        <end position="593"/>
    </location>
</feature>
<feature type="region of interest" description="Disordered" evidence="1">
    <location>
        <begin position="376"/>
        <end position="398"/>
    </location>
</feature>
<proteinExistence type="predicted"/>
<reference evidence="2" key="2">
    <citation type="submission" date="2021-08" db="EMBL/GenBank/DDBJ databases">
        <authorList>
            <person name="Eriksson T."/>
        </authorList>
    </citation>
    <scope>NUCLEOTIDE SEQUENCE</scope>
    <source>
        <strain evidence="2">Stoneville</strain>
        <tissue evidence="2">Whole head</tissue>
    </source>
</reference>
<feature type="region of interest" description="Disordered" evidence="1">
    <location>
        <begin position="1370"/>
        <end position="1417"/>
    </location>
</feature>
<reference evidence="2" key="1">
    <citation type="journal article" date="2020" name="J Insects Food Feed">
        <title>The yellow mealworm (Tenebrio molitor) genome: a resource for the emerging insects as food and feed industry.</title>
        <authorList>
            <person name="Eriksson T."/>
            <person name="Andere A."/>
            <person name="Kelstrup H."/>
            <person name="Emery V."/>
            <person name="Picard C."/>
        </authorList>
    </citation>
    <scope>NUCLEOTIDE SEQUENCE</scope>
    <source>
        <strain evidence="2">Stoneville</strain>
        <tissue evidence="2">Whole head</tissue>
    </source>
</reference>
<evidence type="ECO:0000313" key="3">
    <source>
        <dbReference type="Proteomes" id="UP000719412"/>
    </source>
</evidence>
<gene>
    <name evidence="2" type="ORF">GEV33_013116</name>
</gene>
<dbReference type="EMBL" id="JABDTM020027992">
    <property type="protein sequence ID" value="KAH0809676.1"/>
    <property type="molecule type" value="Genomic_DNA"/>
</dbReference>
<feature type="compositionally biased region" description="Basic and acidic residues" evidence="1">
    <location>
        <begin position="1092"/>
        <end position="1111"/>
    </location>
</feature>
<feature type="region of interest" description="Disordered" evidence="1">
    <location>
        <begin position="497"/>
        <end position="520"/>
    </location>
</feature>
<feature type="compositionally biased region" description="Basic and acidic residues" evidence="1">
    <location>
        <begin position="510"/>
        <end position="520"/>
    </location>
</feature>
<feature type="region of interest" description="Disordered" evidence="1">
    <location>
        <begin position="1458"/>
        <end position="1483"/>
    </location>
</feature>
<feature type="region of interest" description="Disordered" evidence="1">
    <location>
        <begin position="21"/>
        <end position="46"/>
    </location>
</feature>
<feature type="region of interest" description="Disordered" evidence="1">
    <location>
        <begin position="1068"/>
        <end position="1111"/>
    </location>
</feature>
<comment type="caution">
    <text evidence="2">The sequence shown here is derived from an EMBL/GenBank/DDBJ whole genome shotgun (WGS) entry which is preliminary data.</text>
</comment>